<protein>
    <submittedName>
        <fullName evidence="1">Uncharacterized protein</fullName>
    </submittedName>
</protein>
<accession>A0A109LIE7</accession>
<dbReference type="EMBL" id="LCYA01000058">
    <property type="protein sequence ID" value="KWV87931.1"/>
    <property type="molecule type" value="Genomic_DNA"/>
</dbReference>
<dbReference type="AlphaFoldDB" id="A0A109LIE7"/>
<comment type="caution">
    <text evidence="1">The sequence shown here is derived from an EMBL/GenBank/DDBJ whole genome shotgun (WGS) entry which is preliminary data.</text>
</comment>
<sequence>MAEKRWRTAAEMQLLNGLLRVEVAGHQLDLLLQALQVGLGAPPVLGDHLVAGAVVANVGAEGYMHVQRQWPHCLSAVTQGVEQVEGADLAVKLYGGGVGRVARPRQVVAVNQICVPTNGVEHAGGPPDWLVGRV</sequence>
<evidence type="ECO:0000313" key="2">
    <source>
        <dbReference type="Proteomes" id="UP000061348"/>
    </source>
</evidence>
<dbReference type="Proteomes" id="UP000061348">
    <property type="component" value="Unassembled WGS sequence"/>
</dbReference>
<name>A0A109LIE7_PSEFL</name>
<organism evidence="1 2">
    <name type="scientific">Pseudomonas fluorescens</name>
    <dbReference type="NCBI Taxonomy" id="294"/>
    <lineage>
        <taxon>Bacteria</taxon>
        <taxon>Pseudomonadati</taxon>
        <taxon>Pseudomonadota</taxon>
        <taxon>Gammaproteobacteria</taxon>
        <taxon>Pseudomonadales</taxon>
        <taxon>Pseudomonadaceae</taxon>
        <taxon>Pseudomonas</taxon>
    </lineage>
</organism>
<dbReference type="PATRIC" id="fig|294.194.peg.2560"/>
<evidence type="ECO:0000313" key="1">
    <source>
        <dbReference type="EMBL" id="KWV87931.1"/>
    </source>
</evidence>
<gene>
    <name evidence="1" type="ORF">PFLmoz3_02315</name>
</gene>
<proteinExistence type="predicted"/>
<reference evidence="1 2" key="1">
    <citation type="submission" date="2015-05" db="EMBL/GenBank/DDBJ databases">
        <title>A genomic and transcriptomic approach to investigate the blue pigment phenotype in Pseudomonas fluorescens.</title>
        <authorList>
            <person name="Andreani N.A."/>
            <person name="Cardazzo B."/>
        </authorList>
    </citation>
    <scope>NUCLEOTIDE SEQUENCE [LARGE SCALE GENOMIC DNA]</scope>
    <source>
        <strain evidence="1 2">Ps_22</strain>
    </source>
</reference>